<evidence type="ECO:0000256" key="5">
    <source>
        <dbReference type="ARBA" id="ARBA00023077"/>
    </source>
</evidence>
<dbReference type="EMBL" id="BAAAEI010000001">
    <property type="protein sequence ID" value="GAA0340956.1"/>
    <property type="molecule type" value="Genomic_DNA"/>
</dbReference>
<evidence type="ECO:0000256" key="6">
    <source>
        <dbReference type="ARBA" id="ARBA00023136"/>
    </source>
</evidence>
<dbReference type="InterPro" id="IPR036942">
    <property type="entry name" value="Beta-barrel_TonB_sf"/>
</dbReference>
<evidence type="ECO:0000256" key="10">
    <source>
        <dbReference type="SAM" id="SignalP"/>
    </source>
</evidence>
<organism evidence="13 14">
    <name type="scientific">Bowmanella denitrificans</name>
    <dbReference type="NCBI Taxonomy" id="366582"/>
    <lineage>
        <taxon>Bacteria</taxon>
        <taxon>Pseudomonadati</taxon>
        <taxon>Pseudomonadota</taxon>
        <taxon>Gammaproteobacteria</taxon>
        <taxon>Alteromonadales</taxon>
        <taxon>Alteromonadaceae</taxon>
        <taxon>Bowmanella</taxon>
    </lineage>
</organism>
<proteinExistence type="inferred from homology"/>
<keyword evidence="7 8" id="KW-0998">Cell outer membrane</keyword>
<evidence type="ECO:0000313" key="14">
    <source>
        <dbReference type="Proteomes" id="UP001501757"/>
    </source>
</evidence>
<name>A0ABP3GD88_9ALTE</name>
<protein>
    <submittedName>
        <fullName evidence="13">TonB-dependent receptor</fullName>
    </submittedName>
</protein>
<dbReference type="Gene3D" id="2.170.130.10">
    <property type="entry name" value="TonB-dependent receptor, plug domain"/>
    <property type="match status" value="1"/>
</dbReference>
<dbReference type="SUPFAM" id="SSF56935">
    <property type="entry name" value="Porins"/>
    <property type="match status" value="1"/>
</dbReference>
<evidence type="ECO:0000313" key="13">
    <source>
        <dbReference type="EMBL" id="GAA0340956.1"/>
    </source>
</evidence>
<dbReference type="InterPro" id="IPR039426">
    <property type="entry name" value="TonB-dep_rcpt-like"/>
</dbReference>
<evidence type="ECO:0000256" key="1">
    <source>
        <dbReference type="ARBA" id="ARBA00004571"/>
    </source>
</evidence>
<dbReference type="Pfam" id="PF07715">
    <property type="entry name" value="Plug"/>
    <property type="match status" value="1"/>
</dbReference>
<dbReference type="PANTHER" id="PTHR40980">
    <property type="entry name" value="PLUG DOMAIN-CONTAINING PROTEIN"/>
    <property type="match status" value="1"/>
</dbReference>
<accession>A0ABP3GD88</accession>
<evidence type="ECO:0000256" key="8">
    <source>
        <dbReference type="PROSITE-ProRule" id="PRU01360"/>
    </source>
</evidence>
<dbReference type="InterPro" id="IPR037066">
    <property type="entry name" value="Plug_dom_sf"/>
</dbReference>
<reference evidence="14" key="1">
    <citation type="journal article" date="2019" name="Int. J. Syst. Evol. Microbiol.">
        <title>The Global Catalogue of Microorganisms (GCM) 10K type strain sequencing project: providing services to taxonomists for standard genome sequencing and annotation.</title>
        <authorList>
            <consortium name="The Broad Institute Genomics Platform"/>
            <consortium name="The Broad Institute Genome Sequencing Center for Infectious Disease"/>
            <person name="Wu L."/>
            <person name="Ma J."/>
        </authorList>
    </citation>
    <scope>NUCLEOTIDE SEQUENCE [LARGE SCALE GENOMIC DNA]</scope>
    <source>
        <strain evidence="14">JCM 13378</strain>
    </source>
</reference>
<comment type="caution">
    <text evidence="13">The sequence shown here is derived from an EMBL/GenBank/DDBJ whole genome shotgun (WGS) entry which is preliminary data.</text>
</comment>
<evidence type="ECO:0000256" key="3">
    <source>
        <dbReference type="ARBA" id="ARBA00022452"/>
    </source>
</evidence>
<dbReference type="InterPro" id="IPR012910">
    <property type="entry name" value="Plug_dom"/>
</dbReference>
<evidence type="ECO:0000256" key="7">
    <source>
        <dbReference type="ARBA" id="ARBA00023237"/>
    </source>
</evidence>
<sequence length="987" mass="107377">MRYNKFNKTRLATSLSLILGATISPAFAQEPAQAQGAEDVEVIQVSGIRSSLIRAMDVKRDSKGVVDAITAEDMGKFPDTNLAESLQRITGVSIDRSNGEGSKVTVRGLGPDYNLVTLNGRQMPASSLEATVASSSRSFDFANLASEGISGVEVYKTGRADVPTGGMGSTINILTTKPLNAPGMKATFGVKGVIDQSSDEGDSITPEFSGLYSNTFADDKFGVAISGSYQERQSGNAQATSGGWRTFPGDINGWDWGGGKAEWGGLIPDGDDAYQNYPTADDVYSVPQSLGYAFHEVKRTRTNGQLVLQYRPVDTLTTTLDYTYSKNEVDDRYHDVSAWFNFGPSTGVFSDGPAVAPIIYSEAFADPGDLAMGAGKFATVNENKSLGLNIEWQATDNLQLELDVHDSSAESKPDSPFGSNNTIGMATWVRDVTTGHFDTPLPVLEIAYPDGFNGIQAEDMRVTGSSFRNSQMRSDITQAQIKGTYVFDESIVKSIDFGVSSSEVKNRSAYSNVQQDNWGGLGEAGDIDLSAFSLDSIGHHFDMGGSDSSLLLQQYFRWDFDTVRAIAAEKYGNLGQTGDCGNSFCSSSVMTTDRRTTEEQLAAYAQVNFEGEWGDKPYNLSVGVRYEKTDVTSRALVPTYSNIAWAGDNEFNLVATGDQEFTELSGDYSNVLPSIDFDIEVIDDVVMRASVSKTIARPSYADIQGGQTVDALIRIDGGTGQRGNPGLKPLESTNFDLSLEWYYDEGSYASVGYFKKDTKNFVGRTTVEETTFNLPHPAQGARYAEAVAAGAVGNTAIREYIKQNYPETLDANGFILGVTGDAIATFDITIPVNQDDAKLDGFELAVQHLFGESGFGFIANATFVDGDFDYDNSSLGEQFALLGMSDSYNLIGFYDKDGLQARIAYNWRDKFLSNTVNGQGLQNPTYVEDYGQWDANVSYQLTENLTLFVEGLNLTDEYTRSHERNSLQLVNLTQTGRRFNIGARYNF</sequence>
<feature type="chain" id="PRO_5047042971" evidence="10">
    <location>
        <begin position="29"/>
        <end position="987"/>
    </location>
</feature>
<dbReference type="Gene3D" id="2.40.170.20">
    <property type="entry name" value="TonB-dependent receptor, beta-barrel domain"/>
    <property type="match status" value="1"/>
</dbReference>
<comment type="subcellular location">
    <subcellularLocation>
        <location evidence="1 8">Cell outer membrane</location>
        <topology evidence="1 8">Multi-pass membrane protein</topology>
    </subcellularLocation>
</comment>
<dbReference type="PROSITE" id="PS52016">
    <property type="entry name" value="TONB_DEPENDENT_REC_3"/>
    <property type="match status" value="1"/>
</dbReference>
<evidence type="ECO:0000256" key="9">
    <source>
        <dbReference type="RuleBase" id="RU003357"/>
    </source>
</evidence>
<feature type="signal peptide" evidence="10">
    <location>
        <begin position="1"/>
        <end position="28"/>
    </location>
</feature>
<feature type="domain" description="TonB-dependent receptor-like beta-barrel" evidence="11">
    <location>
        <begin position="469"/>
        <end position="954"/>
    </location>
</feature>
<dbReference type="RefSeq" id="WP_343840611.1">
    <property type="nucleotide sequence ID" value="NZ_BAAAEI010000001.1"/>
</dbReference>
<keyword evidence="10" id="KW-0732">Signal</keyword>
<feature type="domain" description="TonB-dependent receptor plug" evidence="12">
    <location>
        <begin position="59"/>
        <end position="165"/>
    </location>
</feature>
<evidence type="ECO:0000256" key="4">
    <source>
        <dbReference type="ARBA" id="ARBA00022692"/>
    </source>
</evidence>
<evidence type="ECO:0000259" key="11">
    <source>
        <dbReference type="Pfam" id="PF00593"/>
    </source>
</evidence>
<evidence type="ECO:0000256" key="2">
    <source>
        <dbReference type="ARBA" id="ARBA00022448"/>
    </source>
</evidence>
<dbReference type="InterPro" id="IPR000531">
    <property type="entry name" value="Beta-barrel_TonB"/>
</dbReference>
<dbReference type="Pfam" id="PF00593">
    <property type="entry name" value="TonB_dep_Rec_b-barrel"/>
    <property type="match status" value="1"/>
</dbReference>
<comment type="similarity">
    <text evidence="8 9">Belongs to the TonB-dependent receptor family.</text>
</comment>
<keyword evidence="6 8" id="KW-0472">Membrane</keyword>
<dbReference type="InterPro" id="IPR010104">
    <property type="entry name" value="TonB_rcpt_bac"/>
</dbReference>
<keyword evidence="14" id="KW-1185">Reference proteome</keyword>
<keyword evidence="3 8" id="KW-1134">Transmembrane beta strand</keyword>
<keyword evidence="13" id="KW-0675">Receptor</keyword>
<keyword evidence="2 8" id="KW-0813">Transport</keyword>
<dbReference type="NCBIfam" id="TIGR01782">
    <property type="entry name" value="TonB-Xanth-Caul"/>
    <property type="match status" value="1"/>
</dbReference>
<evidence type="ECO:0000259" key="12">
    <source>
        <dbReference type="Pfam" id="PF07715"/>
    </source>
</evidence>
<dbReference type="PANTHER" id="PTHR40980:SF3">
    <property type="entry name" value="TONB-DEPENDENT RECEPTOR-LIKE BETA-BARREL DOMAIN-CONTAINING PROTEIN"/>
    <property type="match status" value="1"/>
</dbReference>
<keyword evidence="5 9" id="KW-0798">TonB box</keyword>
<gene>
    <name evidence="13" type="ORF">GCM10009092_01820</name>
</gene>
<keyword evidence="4 8" id="KW-0812">Transmembrane</keyword>
<dbReference type="Proteomes" id="UP001501757">
    <property type="component" value="Unassembled WGS sequence"/>
</dbReference>